<organism evidence="3 4">
    <name type="scientific">Rhizobium azibense</name>
    <dbReference type="NCBI Taxonomy" id="1136135"/>
    <lineage>
        <taxon>Bacteria</taxon>
        <taxon>Pseudomonadati</taxon>
        <taxon>Pseudomonadota</taxon>
        <taxon>Alphaproteobacteria</taxon>
        <taxon>Hyphomicrobiales</taxon>
        <taxon>Rhizobiaceae</taxon>
        <taxon>Rhizobium/Agrobacterium group</taxon>
        <taxon>Rhizobium</taxon>
    </lineage>
</organism>
<evidence type="ECO:0000313" key="3">
    <source>
        <dbReference type="EMBL" id="TCU21772.1"/>
    </source>
</evidence>
<dbReference type="EMBL" id="SMBJ01000010">
    <property type="protein sequence ID" value="TCU21772.1"/>
    <property type="molecule type" value="Genomic_DNA"/>
</dbReference>
<keyword evidence="2" id="KW-1133">Transmembrane helix</keyword>
<keyword evidence="2" id="KW-0812">Transmembrane</keyword>
<evidence type="ECO:0000313" key="4">
    <source>
        <dbReference type="Proteomes" id="UP000295547"/>
    </source>
</evidence>
<reference evidence="3 4" key="1">
    <citation type="submission" date="2019-03" db="EMBL/GenBank/DDBJ databases">
        <title>Genomic Encyclopedia of Type Strains, Phase IV (KMG-V): Genome sequencing to study the core and pangenomes of soil and plant-associated prokaryotes.</title>
        <authorList>
            <person name="Whitman W."/>
        </authorList>
    </citation>
    <scope>NUCLEOTIDE SEQUENCE [LARGE SCALE GENOMIC DNA]</scope>
    <source>
        <strain evidence="3 4">Gr42</strain>
    </source>
</reference>
<keyword evidence="2" id="KW-0472">Membrane</keyword>
<evidence type="ECO:0000256" key="1">
    <source>
        <dbReference type="SAM" id="MobiDB-lite"/>
    </source>
</evidence>
<sequence length="295" mass="31356">MRGPAAGVSLACFFSEPAVARHAACRARRKFDVHSTAQQGRHGRAVKLHWPHAVADFECQPGRPIELHISPACTCCRSLRSPIVGRKSLAMLPDGATVERYELADLDFGYLVARFHRNGLQGRILGFRPACRSSGCWWSPVQTAWPPAWSRRRRRLAVMLFAEPAAAQACHQNGHAYVGSGIPAHPDRLPLPAPSHSQSPLGGGAAVTGALALIPFGSDGYGKMQVQVMAALIVSAAAPFALAYLIISLGVAGFAGNDIGGRRPCRARAGGHRAARQKRIGLGSGRGGRAIDRTG</sequence>
<feature type="region of interest" description="Disordered" evidence="1">
    <location>
        <begin position="268"/>
        <end position="295"/>
    </location>
</feature>
<keyword evidence="4" id="KW-1185">Reference proteome</keyword>
<comment type="caution">
    <text evidence="3">The sequence shown here is derived from an EMBL/GenBank/DDBJ whole genome shotgun (WGS) entry which is preliminary data.</text>
</comment>
<dbReference type="Proteomes" id="UP000295547">
    <property type="component" value="Unassembled WGS sequence"/>
</dbReference>
<gene>
    <name evidence="3" type="ORF">EV130_110116</name>
</gene>
<proteinExistence type="predicted"/>
<feature type="transmembrane region" description="Helical" evidence="2">
    <location>
        <begin position="228"/>
        <end position="256"/>
    </location>
</feature>
<evidence type="ECO:0000256" key="2">
    <source>
        <dbReference type="SAM" id="Phobius"/>
    </source>
</evidence>
<name>A0A4R3QP06_9HYPH</name>
<dbReference type="AlphaFoldDB" id="A0A4R3QP06"/>
<protein>
    <submittedName>
        <fullName evidence="3">Uncharacterized protein</fullName>
    </submittedName>
</protein>
<accession>A0A4R3QP06</accession>
<feature type="compositionally biased region" description="Basic residues" evidence="1">
    <location>
        <begin position="268"/>
        <end position="279"/>
    </location>
</feature>